<sequence>MARWQARVVIHAAERSGYASQKSWVPRGEMIGYALGDRLIQAFPRPGFVRSRCLSAGH</sequence>
<dbReference type="AlphaFoldDB" id="D2R719"/>
<organism evidence="1 2">
    <name type="scientific">Pirellula staleyi (strain ATCC 27377 / DSM 6068 / ICPB 4128)</name>
    <name type="common">Pirella staleyi</name>
    <dbReference type="NCBI Taxonomy" id="530564"/>
    <lineage>
        <taxon>Bacteria</taxon>
        <taxon>Pseudomonadati</taxon>
        <taxon>Planctomycetota</taxon>
        <taxon>Planctomycetia</taxon>
        <taxon>Pirellulales</taxon>
        <taxon>Pirellulaceae</taxon>
        <taxon>Pirellula</taxon>
    </lineage>
</organism>
<dbReference type="Proteomes" id="UP000001887">
    <property type="component" value="Chromosome"/>
</dbReference>
<accession>D2R719</accession>
<reference evidence="1 2" key="1">
    <citation type="journal article" date="2009" name="Stand. Genomic Sci.">
        <title>Complete genome sequence of Pirellula staleyi type strain (ATCC 27377).</title>
        <authorList>
            <person name="Clum A."/>
            <person name="Tindall B.J."/>
            <person name="Sikorski J."/>
            <person name="Ivanova N."/>
            <person name="Mavrommatis K."/>
            <person name="Lucas S."/>
            <person name="Glavina del Rio T."/>
            <person name="Nolan M."/>
            <person name="Chen F."/>
            <person name="Tice H."/>
            <person name="Pitluck S."/>
            <person name="Cheng J.F."/>
            <person name="Chertkov O."/>
            <person name="Brettin T."/>
            <person name="Han C."/>
            <person name="Detter J.C."/>
            <person name="Kuske C."/>
            <person name="Bruce D."/>
            <person name="Goodwin L."/>
            <person name="Ovchinikova G."/>
            <person name="Pati A."/>
            <person name="Mikhailova N."/>
            <person name="Chen A."/>
            <person name="Palaniappan K."/>
            <person name="Land M."/>
            <person name="Hauser L."/>
            <person name="Chang Y.J."/>
            <person name="Jeffries C.D."/>
            <person name="Chain P."/>
            <person name="Rohde M."/>
            <person name="Goker M."/>
            <person name="Bristow J."/>
            <person name="Eisen J.A."/>
            <person name="Markowitz V."/>
            <person name="Hugenholtz P."/>
            <person name="Kyrpides N.C."/>
            <person name="Klenk H.P."/>
            <person name="Lapidus A."/>
        </authorList>
    </citation>
    <scope>NUCLEOTIDE SEQUENCE [LARGE SCALE GENOMIC DNA]</scope>
    <source>
        <strain evidence="2">ATCC 27377 / DSM 6068 / ICPB 4128</strain>
    </source>
</reference>
<gene>
    <name evidence="1" type="ordered locus">Psta_4580</name>
</gene>
<name>D2R719_PIRSD</name>
<evidence type="ECO:0000313" key="1">
    <source>
        <dbReference type="EMBL" id="ADB19222.1"/>
    </source>
</evidence>
<dbReference type="STRING" id="530564.Psta_4580"/>
<evidence type="ECO:0000313" key="2">
    <source>
        <dbReference type="Proteomes" id="UP000001887"/>
    </source>
</evidence>
<dbReference type="KEGG" id="psl:Psta_4580"/>
<protein>
    <submittedName>
        <fullName evidence="1">Uncharacterized protein</fullName>
    </submittedName>
</protein>
<proteinExistence type="predicted"/>
<keyword evidence="2" id="KW-1185">Reference proteome</keyword>
<dbReference type="HOGENOM" id="CLU_2975363_0_0_0"/>
<dbReference type="EMBL" id="CP001848">
    <property type="protein sequence ID" value="ADB19222.1"/>
    <property type="molecule type" value="Genomic_DNA"/>
</dbReference>